<keyword evidence="1" id="KW-0732">Signal</keyword>
<protein>
    <submittedName>
        <fullName evidence="2">Uncharacterized protein</fullName>
    </submittedName>
</protein>
<organism evidence="2 3">
    <name type="scientific">Fistulina hepatica ATCC 64428</name>
    <dbReference type="NCBI Taxonomy" id="1128425"/>
    <lineage>
        <taxon>Eukaryota</taxon>
        <taxon>Fungi</taxon>
        <taxon>Dikarya</taxon>
        <taxon>Basidiomycota</taxon>
        <taxon>Agaricomycotina</taxon>
        <taxon>Agaricomycetes</taxon>
        <taxon>Agaricomycetidae</taxon>
        <taxon>Agaricales</taxon>
        <taxon>Fistulinaceae</taxon>
        <taxon>Fistulina</taxon>
    </lineage>
</organism>
<evidence type="ECO:0000256" key="1">
    <source>
        <dbReference type="SAM" id="SignalP"/>
    </source>
</evidence>
<dbReference type="AlphaFoldDB" id="A0A0D7ALE6"/>
<dbReference type="Proteomes" id="UP000054144">
    <property type="component" value="Unassembled WGS sequence"/>
</dbReference>
<proteinExistence type="predicted"/>
<gene>
    <name evidence="2" type="ORF">FISHEDRAFT_69809</name>
</gene>
<feature type="chain" id="PRO_5013039974" evidence="1">
    <location>
        <begin position="16"/>
        <end position="153"/>
    </location>
</feature>
<keyword evidence="3" id="KW-1185">Reference proteome</keyword>
<evidence type="ECO:0000313" key="3">
    <source>
        <dbReference type="Proteomes" id="UP000054144"/>
    </source>
</evidence>
<dbReference type="EMBL" id="KN881643">
    <property type="protein sequence ID" value="KIY52387.1"/>
    <property type="molecule type" value="Genomic_DNA"/>
</dbReference>
<reference evidence="2 3" key="1">
    <citation type="journal article" date="2015" name="Fungal Genet. Biol.">
        <title>Evolution of novel wood decay mechanisms in Agaricales revealed by the genome sequences of Fistulina hepatica and Cylindrobasidium torrendii.</title>
        <authorList>
            <person name="Floudas D."/>
            <person name="Held B.W."/>
            <person name="Riley R."/>
            <person name="Nagy L.G."/>
            <person name="Koehler G."/>
            <person name="Ransdell A.S."/>
            <person name="Younus H."/>
            <person name="Chow J."/>
            <person name="Chiniquy J."/>
            <person name="Lipzen A."/>
            <person name="Tritt A."/>
            <person name="Sun H."/>
            <person name="Haridas S."/>
            <person name="LaButti K."/>
            <person name="Ohm R.A."/>
            <person name="Kues U."/>
            <person name="Blanchette R.A."/>
            <person name="Grigoriev I.V."/>
            <person name="Minto R.E."/>
            <person name="Hibbett D.S."/>
        </authorList>
    </citation>
    <scope>NUCLEOTIDE SEQUENCE [LARGE SCALE GENOMIC DNA]</scope>
    <source>
        <strain evidence="2 3">ATCC 64428</strain>
    </source>
</reference>
<sequence length="153" mass="16839">MSISGFCALIHKTLVFVALESNQSTLSDIVSTVEHLHKQRCGCALSTGSDAWVEDSIEELNRHDISECPPSSDSGFFSSGGSSSSHERRYLGVGDCVRDLRCPVVFSATHGKPSTREQDTFLYVFHMFITLCKQYPTFLDAVVQLDVVMDLGV</sequence>
<name>A0A0D7ALE6_9AGAR</name>
<feature type="signal peptide" evidence="1">
    <location>
        <begin position="1"/>
        <end position="15"/>
    </location>
</feature>
<evidence type="ECO:0000313" key="2">
    <source>
        <dbReference type="EMBL" id="KIY52387.1"/>
    </source>
</evidence>
<accession>A0A0D7ALE6</accession>